<dbReference type="GO" id="GO:0030246">
    <property type="term" value="F:carbohydrate binding"/>
    <property type="evidence" value="ECO:0007669"/>
    <property type="project" value="InterPro"/>
</dbReference>
<evidence type="ECO:0000259" key="11">
    <source>
        <dbReference type="Pfam" id="PF14683"/>
    </source>
</evidence>
<keyword evidence="6 10" id="KW-0732">Signal</keyword>
<feature type="domain" description="Rhamnogalacturonan lyase" evidence="12">
    <location>
        <begin position="373"/>
        <end position="449"/>
    </location>
</feature>
<evidence type="ECO:0000256" key="4">
    <source>
        <dbReference type="ARBA" id="ARBA00012437"/>
    </source>
</evidence>
<comment type="caution">
    <text evidence="13">The sequence shown here is derived from an EMBL/GenBank/DDBJ whole genome shotgun (WGS) entry which is preliminary data.</text>
</comment>
<evidence type="ECO:0000256" key="3">
    <source>
        <dbReference type="ARBA" id="ARBA00010418"/>
    </source>
</evidence>
<dbReference type="AlphaFoldDB" id="A0A2P7YIY5"/>
<dbReference type="GO" id="GO:0008168">
    <property type="term" value="F:methyltransferase activity"/>
    <property type="evidence" value="ECO:0007669"/>
    <property type="project" value="UniProtKB-KW"/>
</dbReference>
<dbReference type="CDD" id="cd10320">
    <property type="entry name" value="RGL4_N"/>
    <property type="match status" value="1"/>
</dbReference>
<sequence>MLAFMRELLLATAVIGSAYAAINATESAIEIVIENDRLFAALNKSTGAIGYLTLDGQNLLGSRSYTAPTPGGATGDGVNGVLNMDCYCVPSGFWTPGSIAPKYKLIQGSDSSGNAYAGVVMSDVYPQTGQLMEQYWFLRDGETGLHAFSRLAYKNSTTPFLRNLQEFRTLFRPNSPLWTHLSSNDDFYAPAPQPNPASTGLGVATTVQDATWYLGNRTNDPYVTTTSDYFTKYTFQDAWRDLTAHGMFADGSRSDDNSTFGAWLVTNTKDTYYGGPTHSDLIVDGIVYNYLVSNHHGAGVPNITDGFDRTFGPQYYHFNKGAKNGTLQTLRADAVQYATPTFAADFYDSIAEYVPNYVPTSGRGKWSGKIQLPEGAERPIAVLSLNGVNYQDNAIDYASHQYWADINADGSVEIDRVKADTYRLTVYADGIFGQYEVDDIVIEAGQTTESADLAWEPESAGTELWRIGTPDKSSGEYRHGYARTDAPLHPPEFRIYFGAYDFPTDFPEGVSYHVGEGDISQDLNYVHWSVYGGKAHFLRPKRYVGNGDVNNWTITFDLTADQLAASTDATLTVQLAGAKTASGNTDVFNVTQPWANLPLTIAVNGNEVEPWVIPYNQSSSCAVRSSVACYNIAHKYSFPSSYLIGGGNGTSNGSYGSLPSPSARNELILSLPYNATDYESALLPESVYIQYDALRLEVK</sequence>
<keyword evidence="7" id="KW-0456">Lyase</keyword>
<dbReference type="GO" id="GO:0005576">
    <property type="term" value="C:extracellular region"/>
    <property type="evidence" value="ECO:0007669"/>
    <property type="project" value="UniProtKB-SubCell"/>
</dbReference>
<organism evidence="13 14">
    <name type="scientific">Elsinoe australis</name>
    <dbReference type="NCBI Taxonomy" id="40998"/>
    <lineage>
        <taxon>Eukaryota</taxon>
        <taxon>Fungi</taxon>
        <taxon>Dikarya</taxon>
        <taxon>Ascomycota</taxon>
        <taxon>Pezizomycotina</taxon>
        <taxon>Dothideomycetes</taxon>
        <taxon>Dothideomycetidae</taxon>
        <taxon>Myriangiales</taxon>
        <taxon>Elsinoaceae</taxon>
        <taxon>Elsinoe</taxon>
    </lineage>
</organism>
<evidence type="ECO:0000256" key="7">
    <source>
        <dbReference type="ARBA" id="ARBA00023239"/>
    </source>
</evidence>
<name>A0A2P7YIY5_9PEZI</name>
<dbReference type="SUPFAM" id="SSF74650">
    <property type="entry name" value="Galactose mutarotase-like"/>
    <property type="match status" value="1"/>
</dbReference>
<dbReference type="GO" id="GO:0000272">
    <property type="term" value="P:polysaccharide catabolic process"/>
    <property type="evidence" value="ECO:0007669"/>
    <property type="project" value="UniProtKB-KW"/>
</dbReference>
<evidence type="ECO:0000256" key="5">
    <source>
        <dbReference type="ARBA" id="ARBA00022525"/>
    </source>
</evidence>
<evidence type="ECO:0000256" key="6">
    <source>
        <dbReference type="ARBA" id="ARBA00022729"/>
    </source>
</evidence>
<dbReference type="CDD" id="cd10316">
    <property type="entry name" value="RGL4_M"/>
    <property type="match status" value="1"/>
</dbReference>
<feature type="chain" id="PRO_5015137410" description="rhamnogalacturonan endolyase" evidence="10">
    <location>
        <begin position="21"/>
        <end position="699"/>
    </location>
</feature>
<evidence type="ECO:0000256" key="1">
    <source>
        <dbReference type="ARBA" id="ARBA00001324"/>
    </source>
</evidence>
<dbReference type="Pfam" id="PF14683">
    <property type="entry name" value="CBM-like"/>
    <property type="match status" value="1"/>
</dbReference>
<keyword evidence="5" id="KW-0964">Secreted</keyword>
<comment type="similarity">
    <text evidence="3">Belongs to the polysaccharide lyase 4 family.</text>
</comment>
<dbReference type="InterPro" id="IPR011013">
    <property type="entry name" value="Gal_mutarotase_sf_dom"/>
</dbReference>
<keyword evidence="13" id="KW-0808">Transferase</keyword>
<evidence type="ECO:0000256" key="10">
    <source>
        <dbReference type="SAM" id="SignalP"/>
    </source>
</evidence>
<accession>A0A2P7YIY5</accession>
<dbReference type="Proteomes" id="UP000243723">
    <property type="component" value="Unassembled WGS sequence"/>
</dbReference>
<protein>
    <recommendedName>
        <fullName evidence="4">rhamnogalacturonan endolyase</fullName>
        <ecNumber evidence="4">4.2.2.23</ecNumber>
    </recommendedName>
</protein>
<dbReference type="GO" id="GO:0102210">
    <property type="term" value="F:rhamnogalacturonan endolyase activity"/>
    <property type="evidence" value="ECO:0007669"/>
    <property type="project" value="UniProtKB-EC"/>
</dbReference>
<dbReference type="PANTHER" id="PTHR32018">
    <property type="entry name" value="RHAMNOGALACTURONATE LYASE FAMILY PROTEIN"/>
    <property type="match status" value="1"/>
</dbReference>
<dbReference type="InterPro" id="IPR029411">
    <property type="entry name" value="RG-lyase_III"/>
</dbReference>
<dbReference type="PANTHER" id="PTHR32018:SF9">
    <property type="entry name" value="RHAMNOGALACTURONATE LYASE B"/>
    <property type="match status" value="1"/>
</dbReference>
<comment type="subcellular location">
    <subcellularLocation>
        <location evidence="2">Secreted</location>
    </subcellularLocation>
</comment>
<gene>
    <name evidence="13" type="ORF">B9Z65_5751</name>
</gene>
<evidence type="ECO:0000256" key="9">
    <source>
        <dbReference type="ARBA" id="ARBA00023326"/>
    </source>
</evidence>
<dbReference type="EMBL" id="NHZQ01000422">
    <property type="protein sequence ID" value="PSK35936.1"/>
    <property type="molecule type" value="Genomic_DNA"/>
</dbReference>
<dbReference type="Gene3D" id="2.60.40.1120">
    <property type="entry name" value="Carboxypeptidase-like, regulatory domain"/>
    <property type="match status" value="1"/>
</dbReference>
<dbReference type="Pfam" id="PF14686">
    <property type="entry name" value="fn3_3"/>
    <property type="match status" value="1"/>
</dbReference>
<evidence type="ECO:0000256" key="8">
    <source>
        <dbReference type="ARBA" id="ARBA00023277"/>
    </source>
</evidence>
<proteinExistence type="inferred from homology"/>
<dbReference type="STRING" id="40998.A0A2P7YIY5"/>
<dbReference type="InterPro" id="IPR029413">
    <property type="entry name" value="RG-lyase_II"/>
</dbReference>
<comment type="catalytic activity">
    <reaction evidence="1">
        <text>Endotype eliminative cleavage of L-alpha-rhamnopyranosyl-(1-&gt;4)-alpha-D-galactopyranosyluronic acid bonds of rhamnogalacturonan I domains in ramified hairy regions of pectin leaving L-rhamnopyranose at the reducing end and 4-deoxy-4,5-unsaturated D-galactopyranosyluronic acid at the non-reducing end.</text>
        <dbReference type="EC" id="4.2.2.23"/>
    </reaction>
</comment>
<keyword evidence="8" id="KW-0119">Carbohydrate metabolism</keyword>
<dbReference type="OrthoDB" id="2130367at2759"/>
<feature type="signal peptide" evidence="10">
    <location>
        <begin position="1"/>
        <end position="20"/>
    </location>
</feature>
<evidence type="ECO:0000313" key="14">
    <source>
        <dbReference type="Proteomes" id="UP000243723"/>
    </source>
</evidence>
<dbReference type="InterPro" id="IPR008979">
    <property type="entry name" value="Galactose-bd-like_sf"/>
</dbReference>
<keyword evidence="13" id="KW-0489">Methyltransferase</keyword>
<reference evidence="13 14" key="1">
    <citation type="submission" date="2017-05" db="EMBL/GenBank/DDBJ databases">
        <title>Draft genome sequence of Elsinoe australis.</title>
        <authorList>
            <person name="Cheng Q."/>
        </authorList>
    </citation>
    <scope>NUCLEOTIDE SEQUENCE [LARGE SCALE GENOMIC DNA]</scope>
    <source>
        <strain evidence="13 14">NL1</strain>
    </source>
</reference>
<feature type="domain" description="Rhamnogalacturonan lyase" evidence="11">
    <location>
        <begin position="463"/>
        <end position="648"/>
    </location>
</feature>
<dbReference type="GO" id="GO:0032259">
    <property type="term" value="P:methylation"/>
    <property type="evidence" value="ECO:0007669"/>
    <property type="project" value="UniProtKB-KW"/>
</dbReference>
<dbReference type="InterPro" id="IPR013784">
    <property type="entry name" value="Carb-bd-like_fold"/>
</dbReference>
<keyword evidence="9" id="KW-0624">Polysaccharide degradation</keyword>
<evidence type="ECO:0000313" key="13">
    <source>
        <dbReference type="EMBL" id="PSK35936.1"/>
    </source>
</evidence>
<dbReference type="InterPro" id="IPR051850">
    <property type="entry name" value="Polysacch_Lyase_4"/>
</dbReference>
<dbReference type="EC" id="4.2.2.23" evidence="4"/>
<evidence type="ECO:0000259" key="12">
    <source>
        <dbReference type="Pfam" id="PF14686"/>
    </source>
</evidence>
<dbReference type="SUPFAM" id="SSF49452">
    <property type="entry name" value="Starch-binding domain-like"/>
    <property type="match status" value="1"/>
</dbReference>
<keyword evidence="14" id="KW-1185">Reference proteome</keyword>
<evidence type="ECO:0000256" key="2">
    <source>
        <dbReference type="ARBA" id="ARBA00004613"/>
    </source>
</evidence>
<dbReference type="SUPFAM" id="SSF49785">
    <property type="entry name" value="Galactose-binding domain-like"/>
    <property type="match status" value="1"/>
</dbReference>